<dbReference type="EMBL" id="JAGXTP010000001">
    <property type="protein sequence ID" value="MBS3847200.1"/>
    <property type="molecule type" value="Genomic_DNA"/>
</dbReference>
<dbReference type="GO" id="GO:0016020">
    <property type="term" value="C:membrane"/>
    <property type="evidence" value="ECO:0007669"/>
    <property type="project" value="UniProtKB-SubCell"/>
</dbReference>
<keyword evidence="5 6" id="KW-0472">Membrane</keyword>
<dbReference type="Proteomes" id="UP000678281">
    <property type="component" value="Unassembled WGS sequence"/>
</dbReference>
<comment type="similarity">
    <text evidence="2">Belongs to the TspO/BZRP family.</text>
</comment>
<feature type="transmembrane region" description="Helical" evidence="6">
    <location>
        <begin position="91"/>
        <end position="109"/>
    </location>
</feature>
<feature type="transmembrane region" description="Helical" evidence="6">
    <location>
        <begin position="59"/>
        <end position="79"/>
    </location>
</feature>
<proteinExistence type="inferred from homology"/>
<comment type="subcellular location">
    <subcellularLocation>
        <location evidence="1">Membrane</location>
        <topology evidence="1">Multi-pass membrane protein</topology>
    </subcellularLocation>
</comment>
<dbReference type="InterPro" id="IPR004307">
    <property type="entry name" value="TspO_MBR"/>
</dbReference>
<evidence type="ECO:0000256" key="1">
    <source>
        <dbReference type="ARBA" id="ARBA00004141"/>
    </source>
</evidence>
<protein>
    <submittedName>
        <fullName evidence="7">Tryptophan-rich sensory protein</fullName>
    </submittedName>
</protein>
<evidence type="ECO:0000313" key="8">
    <source>
        <dbReference type="Proteomes" id="UP000678281"/>
    </source>
</evidence>
<comment type="caution">
    <text evidence="7">The sequence shown here is derived from an EMBL/GenBank/DDBJ whole genome shotgun (WGS) entry which is preliminary data.</text>
</comment>
<organism evidence="7 8">
    <name type="scientific">Devosia litorisediminis</name>
    <dbReference type="NCBI Taxonomy" id="2829817"/>
    <lineage>
        <taxon>Bacteria</taxon>
        <taxon>Pseudomonadati</taxon>
        <taxon>Pseudomonadota</taxon>
        <taxon>Alphaproteobacteria</taxon>
        <taxon>Hyphomicrobiales</taxon>
        <taxon>Devosiaceae</taxon>
        <taxon>Devosia</taxon>
    </lineage>
</organism>
<gene>
    <name evidence="7" type="ORF">KD146_00690</name>
</gene>
<evidence type="ECO:0000256" key="6">
    <source>
        <dbReference type="SAM" id="Phobius"/>
    </source>
</evidence>
<feature type="transmembrane region" description="Helical" evidence="6">
    <location>
        <begin position="143"/>
        <end position="168"/>
    </location>
</feature>
<evidence type="ECO:0000256" key="3">
    <source>
        <dbReference type="ARBA" id="ARBA00022692"/>
    </source>
</evidence>
<dbReference type="AlphaFoldDB" id="A0A942E8A6"/>
<name>A0A942E8A6_9HYPH</name>
<accession>A0A942E8A6</accession>
<evidence type="ECO:0000256" key="4">
    <source>
        <dbReference type="ARBA" id="ARBA00022989"/>
    </source>
</evidence>
<sequence length="184" mass="19375">MANTDTVSRPIQSTLDADRRDMLGLVLSGALPLSLFVIANGLAELNSIVPLFFAPFGLPGWFGAAVHIASLPLFGVARWMVADRGSDGRHAGWWLVGLMAGSITLPFLVTPLDSLMLSLVAMALLVTALSAILRVAKVSPKAALVMLPGVFWMGLSAFIGLSLLAGWAPPFGLTNHNGQAMQPN</sequence>
<dbReference type="InterPro" id="IPR038330">
    <property type="entry name" value="TspO/MBR-related_sf"/>
</dbReference>
<evidence type="ECO:0000256" key="2">
    <source>
        <dbReference type="ARBA" id="ARBA00007524"/>
    </source>
</evidence>
<feature type="transmembrane region" description="Helical" evidence="6">
    <location>
        <begin position="21"/>
        <end position="39"/>
    </location>
</feature>
<dbReference type="RefSeq" id="WP_212656847.1">
    <property type="nucleotide sequence ID" value="NZ_JAGXTP010000001.1"/>
</dbReference>
<keyword evidence="4 6" id="KW-1133">Transmembrane helix</keyword>
<dbReference type="Pfam" id="PF03073">
    <property type="entry name" value="TspO_MBR"/>
    <property type="match status" value="1"/>
</dbReference>
<reference evidence="7" key="1">
    <citation type="submission" date="2021-04" db="EMBL/GenBank/DDBJ databases">
        <title>Devosia litorisediminis sp. nov., isolated from a sand dune.</title>
        <authorList>
            <person name="Park S."/>
            <person name="Yoon J.-H."/>
        </authorList>
    </citation>
    <scope>NUCLEOTIDE SEQUENCE</scope>
    <source>
        <strain evidence="7">BSSL-BM10</strain>
    </source>
</reference>
<keyword evidence="8" id="KW-1185">Reference proteome</keyword>
<evidence type="ECO:0000313" key="7">
    <source>
        <dbReference type="EMBL" id="MBS3847200.1"/>
    </source>
</evidence>
<dbReference type="Gene3D" id="1.20.1260.100">
    <property type="entry name" value="TspO/MBR protein"/>
    <property type="match status" value="1"/>
</dbReference>
<feature type="transmembrane region" description="Helical" evidence="6">
    <location>
        <begin position="115"/>
        <end position="136"/>
    </location>
</feature>
<evidence type="ECO:0000256" key="5">
    <source>
        <dbReference type="ARBA" id="ARBA00023136"/>
    </source>
</evidence>
<keyword evidence="3 6" id="KW-0812">Transmembrane</keyword>